<keyword evidence="3" id="KW-0249">Electron transport</keyword>
<dbReference type="SUPFAM" id="SSF49503">
    <property type="entry name" value="Cupredoxins"/>
    <property type="match status" value="1"/>
</dbReference>
<comment type="caution">
    <text evidence="8">The sequence shown here is derived from an EMBL/GenBank/DDBJ whole genome shotgun (WGS) entry which is preliminary data.</text>
</comment>
<feature type="compositionally biased region" description="Polar residues" evidence="6">
    <location>
        <begin position="27"/>
        <end position="39"/>
    </location>
</feature>
<evidence type="ECO:0000259" key="7">
    <source>
        <dbReference type="Pfam" id="PF00127"/>
    </source>
</evidence>
<gene>
    <name evidence="8" type="ORF">GRX66_01120</name>
</gene>
<keyword evidence="2 5" id="KW-0479">Metal-binding</keyword>
<dbReference type="InterPro" id="IPR052721">
    <property type="entry name" value="ET_Amicyanin"/>
</dbReference>
<keyword evidence="4 5" id="KW-0186">Copper</keyword>
<evidence type="ECO:0000256" key="3">
    <source>
        <dbReference type="ARBA" id="ARBA00022982"/>
    </source>
</evidence>
<dbReference type="InterPro" id="IPR006311">
    <property type="entry name" value="TAT_signal"/>
</dbReference>
<feature type="compositionally biased region" description="Basic and acidic residues" evidence="6">
    <location>
        <begin position="628"/>
        <end position="639"/>
    </location>
</feature>
<evidence type="ECO:0000256" key="6">
    <source>
        <dbReference type="SAM" id="MobiDB-lite"/>
    </source>
</evidence>
<dbReference type="InterPro" id="IPR008972">
    <property type="entry name" value="Cupredoxin"/>
</dbReference>
<dbReference type="PANTHER" id="PTHR36507">
    <property type="entry name" value="BLL1555 PROTEIN"/>
    <property type="match status" value="1"/>
</dbReference>
<dbReference type="PROSITE" id="PS00196">
    <property type="entry name" value="COPPER_BLUE"/>
    <property type="match status" value="1"/>
</dbReference>
<evidence type="ECO:0000256" key="1">
    <source>
        <dbReference type="ARBA" id="ARBA00022448"/>
    </source>
</evidence>
<evidence type="ECO:0000256" key="5">
    <source>
        <dbReference type="PIRSR" id="PIRSR602387-1"/>
    </source>
</evidence>
<organism evidence="8 9">
    <name type="scientific">Halobacterium bonnevillei</name>
    <dbReference type="NCBI Taxonomy" id="2692200"/>
    <lineage>
        <taxon>Archaea</taxon>
        <taxon>Methanobacteriati</taxon>
        <taxon>Methanobacteriota</taxon>
        <taxon>Stenosarchaea group</taxon>
        <taxon>Halobacteria</taxon>
        <taxon>Halobacteriales</taxon>
        <taxon>Halobacteriaceae</taxon>
        <taxon>Halobacterium</taxon>
    </lineage>
</organism>
<proteinExistence type="predicted"/>
<dbReference type="RefSeq" id="WP_159524861.1">
    <property type="nucleotide sequence ID" value="NZ_WUUU01000003.1"/>
</dbReference>
<name>A0A6B0SD10_9EURY</name>
<feature type="binding site" evidence="5">
    <location>
        <position position="172"/>
    </location>
    <ligand>
        <name>Cu cation</name>
        <dbReference type="ChEBI" id="CHEBI:23378"/>
    </ligand>
</feature>
<dbReference type="InterPro" id="IPR000923">
    <property type="entry name" value="BlueCu_1"/>
</dbReference>
<evidence type="ECO:0000313" key="9">
    <source>
        <dbReference type="Proteomes" id="UP000471521"/>
    </source>
</evidence>
<feature type="domain" description="Blue (type 1) copper" evidence="7">
    <location>
        <begin position="91"/>
        <end position="178"/>
    </location>
</feature>
<dbReference type="AlphaFoldDB" id="A0A6B0SD10"/>
<evidence type="ECO:0000313" key="8">
    <source>
        <dbReference type="EMBL" id="MXR19268.1"/>
    </source>
</evidence>
<dbReference type="GO" id="GO:0005507">
    <property type="term" value="F:copper ion binding"/>
    <property type="evidence" value="ECO:0007669"/>
    <property type="project" value="InterPro"/>
</dbReference>
<feature type="region of interest" description="Disordered" evidence="6">
    <location>
        <begin position="119"/>
        <end position="138"/>
    </location>
</feature>
<dbReference type="PRINTS" id="PR00157">
    <property type="entry name" value="PLASTOCYANIN"/>
</dbReference>
<dbReference type="Proteomes" id="UP000471521">
    <property type="component" value="Unassembled WGS sequence"/>
</dbReference>
<dbReference type="PANTHER" id="PTHR36507:SF1">
    <property type="entry name" value="BLL1555 PROTEIN"/>
    <property type="match status" value="1"/>
</dbReference>
<dbReference type="OrthoDB" id="186995at2157"/>
<dbReference type="EMBL" id="WUUU01000003">
    <property type="protein sequence ID" value="MXR19268.1"/>
    <property type="molecule type" value="Genomic_DNA"/>
</dbReference>
<feature type="binding site" evidence="5">
    <location>
        <position position="167"/>
    </location>
    <ligand>
        <name>Cu cation</name>
        <dbReference type="ChEBI" id="CHEBI:23378"/>
    </ligand>
</feature>
<feature type="region of interest" description="Disordered" evidence="6">
    <location>
        <begin position="26"/>
        <end position="76"/>
    </location>
</feature>
<feature type="compositionally biased region" description="Basic and acidic residues" evidence="6">
    <location>
        <begin position="123"/>
        <end position="134"/>
    </location>
</feature>
<feature type="region of interest" description="Disordered" evidence="6">
    <location>
        <begin position="626"/>
        <end position="655"/>
    </location>
</feature>
<dbReference type="InterPro" id="IPR028871">
    <property type="entry name" value="BlueCu_1_BS"/>
</dbReference>
<keyword evidence="1" id="KW-0813">Transport</keyword>
<dbReference type="InterPro" id="IPR002387">
    <property type="entry name" value="Plastocyanin"/>
</dbReference>
<comment type="cofactor">
    <cofactor evidence="5">
        <name>Cu(2+)</name>
        <dbReference type="ChEBI" id="CHEBI:29036"/>
    </cofactor>
    <text evidence="5">The crystal structure with reduced Cu(1+) has also been determined.</text>
</comment>
<protein>
    <submittedName>
        <fullName evidence="8">Plasmid stabilization protein</fullName>
    </submittedName>
</protein>
<accession>A0A6B0SD10</accession>
<dbReference type="GO" id="GO:0009055">
    <property type="term" value="F:electron transfer activity"/>
    <property type="evidence" value="ECO:0007669"/>
    <property type="project" value="InterPro"/>
</dbReference>
<reference evidence="8 9" key="1">
    <citation type="submission" date="2019-12" db="EMBL/GenBank/DDBJ databases">
        <title>Isolation and characterization of three novel carbon monoxide-oxidizing members of Halobacteria from salione crusts and soils.</title>
        <authorList>
            <person name="Myers M.R."/>
            <person name="King G.M."/>
        </authorList>
    </citation>
    <scope>NUCLEOTIDE SEQUENCE [LARGE SCALE GENOMIC DNA]</scope>
    <source>
        <strain evidence="8 9">PCN9</strain>
    </source>
</reference>
<dbReference type="PROSITE" id="PS51318">
    <property type="entry name" value="TAT"/>
    <property type="match status" value="1"/>
</dbReference>
<dbReference type="Gene3D" id="2.60.40.420">
    <property type="entry name" value="Cupredoxins - blue copper proteins"/>
    <property type="match status" value="1"/>
</dbReference>
<sequence length="717" mass="76261">MQRSDINRRTLLNVSAAALLSALAGCNSPQSADGETTDGQTTAEAQPTTQQPTQASDSESVPGADQLGGPDDLQGSVTVDATVLSSDEGAGQNVFTPAVVWVEQGAIVTWNIAEGSHSATAYHPDHDKSQRVPEDASPFDSKTLTAGNAFEHAFETPGVYNYYCRPHEGLGMVGLVVVDGPRGGPGTTAPDDVERSAASEQLAHLLDVAGIGDGDGDGGEASYAWRDATWDSYWYSLYNMSTNIAMSGNGVRFPHNEDQQAAFDQRVPAMLEGAAVDKPPIRNPNLNMAAFTEGDPHFTEQPVFDAGDGRPDASTLTWDVEQSSKVVSPSSLAWTHLKGVTWAKNFQEHFETLPPELAAKFRAQILSTLAQIGVNATLIAGGPEGNGALTKGESLELVSEFRPGDGTVVDDTARPNHHSAMLWFLSGLTSLAQNDWFGYVNPEPLIPANEIQQLTDGLGQATMALFDPADVVEMGSTRDLGQMLAAVGWFGTQAGSEDLQSAAVDYANALASAVESDVESSGRMAGAGENQAAAQGAVVQGLLWASELDGVDHASLAEDTLDYMLGELWDDEAGTFASDVDDSTYRITSRDAGDVTGGINAADVLLDRDVQSTYARYFDQTFNRGRLQRAERPPSRDESAEFTLPLPPAAGGEHGQAAVYSDAVEYDTDSDEWSVVDDTFTTAWALYTANQDIWIGSWAGDFYRGRGVPGQTDDPPQ</sequence>
<dbReference type="Pfam" id="PF00127">
    <property type="entry name" value="Copper-bind"/>
    <property type="match status" value="1"/>
</dbReference>
<evidence type="ECO:0000256" key="4">
    <source>
        <dbReference type="ARBA" id="ARBA00023008"/>
    </source>
</evidence>
<dbReference type="PROSITE" id="PS51257">
    <property type="entry name" value="PROKAR_LIPOPROTEIN"/>
    <property type="match status" value="1"/>
</dbReference>
<feature type="compositionally biased region" description="Low complexity" evidence="6">
    <location>
        <begin position="40"/>
        <end position="55"/>
    </location>
</feature>
<evidence type="ECO:0000256" key="2">
    <source>
        <dbReference type="ARBA" id="ARBA00022723"/>
    </source>
</evidence>
<keyword evidence="9" id="KW-1185">Reference proteome</keyword>
<feature type="binding site" evidence="5">
    <location>
        <position position="164"/>
    </location>
    <ligand>
        <name>Cu cation</name>
        <dbReference type="ChEBI" id="CHEBI:23378"/>
    </ligand>
</feature>